<dbReference type="AlphaFoldDB" id="A0A1X6PD59"/>
<feature type="compositionally biased region" description="Basic residues" evidence="1">
    <location>
        <begin position="183"/>
        <end position="200"/>
    </location>
</feature>
<reference evidence="2 3" key="1">
    <citation type="submission" date="2017-03" db="EMBL/GenBank/DDBJ databases">
        <title>WGS assembly of Porphyra umbilicalis.</title>
        <authorList>
            <person name="Brawley S.H."/>
            <person name="Blouin N.A."/>
            <person name="Ficko-Blean E."/>
            <person name="Wheeler G.L."/>
            <person name="Lohr M."/>
            <person name="Goodson H.V."/>
            <person name="Jenkins J.W."/>
            <person name="Blaby-Haas C.E."/>
            <person name="Helliwell K.E."/>
            <person name="Chan C."/>
            <person name="Marriage T."/>
            <person name="Bhattacharya D."/>
            <person name="Klein A.S."/>
            <person name="Badis Y."/>
            <person name="Brodie J."/>
            <person name="Cao Y."/>
            <person name="Collen J."/>
            <person name="Dittami S.M."/>
            <person name="Gachon C.M."/>
            <person name="Green B.R."/>
            <person name="Karpowicz S."/>
            <person name="Kim J.W."/>
            <person name="Kudahl U."/>
            <person name="Lin S."/>
            <person name="Michel G."/>
            <person name="Mittag M."/>
            <person name="Olson B.J."/>
            <person name="Pangilinan J."/>
            <person name="Peng Y."/>
            <person name="Qiu H."/>
            <person name="Shu S."/>
            <person name="Singer J.T."/>
            <person name="Smith A.G."/>
            <person name="Sprecher B.N."/>
            <person name="Wagner V."/>
            <person name="Wang W."/>
            <person name="Wang Z.-Y."/>
            <person name="Yan J."/>
            <person name="Yarish C."/>
            <person name="Zoeuner-Riek S."/>
            <person name="Zhuang Y."/>
            <person name="Zou Y."/>
            <person name="Lindquist E.A."/>
            <person name="Grimwood J."/>
            <person name="Barry K."/>
            <person name="Rokhsar D.S."/>
            <person name="Schmutz J."/>
            <person name="Stiller J.W."/>
            <person name="Grossman A.R."/>
            <person name="Prochnik S.E."/>
        </authorList>
    </citation>
    <scope>NUCLEOTIDE SEQUENCE [LARGE SCALE GENOMIC DNA]</scope>
    <source>
        <strain evidence="2">4086291</strain>
    </source>
</reference>
<protein>
    <submittedName>
        <fullName evidence="2">Uncharacterized protein</fullName>
    </submittedName>
</protein>
<accession>A0A1X6PD59</accession>
<dbReference type="EMBL" id="KV918803">
    <property type="protein sequence ID" value="OSX78849.1"/>
    <property type="molecule type" value="Genomic_DNA"/>
</dbReference>
<dbReference type="Proteomes" id="UP000218209">
    <property type="component" value="Unassembled WGS sequence"/>
</dbReference>
<name>A0A1X6PD59_PORUM</name>
<feature type="region of interest" description="Disordered" evidence="1">
    <location>
        <begin position="175"/>
        <end position="208"/>
    </location>
</feature>
<proteinExistence type="predicted"/>
<feature type="region of interest" description="Disordered" evidence="1">
    <location>
        <begin position="261"/>
        <end position="284"/>
    </location>
</feature>
<feature type="compositionally biased region" description="Basic residues" evidence="1">
    <location>
        <begin position="102"/>
        <end position="115"/>
    </location>
</feature>
<sequence length="315" mass="31825">MPLPRGHAHAEAVPSGGAAVRVALPRAPTPPSGSATCALPCTCTVPFFAPAVSNAPAAPHSTDSAVGAVYCLLLNLPGPRRSLTPCCLPLRFPLAVWPPRSHLPKHGGRHKRQRRAAAGGLPPPVAVSWPPAGGWAAATANDITGRAATGGGVPGSHHAGRRASVVCGNRTAVAADAGAGPGRHARRRRRDHCQGHHRVRAAPPPRPVPIGAHAAAVGGGATPAGHHRAAAPATGVVATAGGGCHARHCHYARRGPVRLPRGAGLHDARDGSDDAAGGGGRQTAVRHWTPTAAAEGSLLFVRGWARRSGALVIPL</sequence>
<feature type="region of interest" description="Disordered" evidence="1">
    <location>
        <begin position="101"/>
        <end position="122"/>
    </location>
</feature>
<evidence type="ECO:0000313" key="2">
    <source>
        <dbReference type="EMBL" id="OSX78849.1"/>
    </source>
</evidence>
<organism evidence="2 3">
    <name type="scientific">Porphyra umbilicalis</name>
    <name type="common">Purple laver</name>
    <name type="synonym">Red alga</name>
    <dbReference type="NCBI Taxonomy" id="2786"/>
    <lineage>
        <taxon>Eukaryota</taxon>
        <taxon>Rhodophyta</taxon>
        <taxon>Bangiophyceae</taxon>
        <taxon>Bangiales</taxon>
        <taxon>Bangiaceae</taxon>
        <taxon>Porphyra</taxon>
    </lineage>
</organism>
<keyword evidence="3" id="KW-1185">Reference proteome</keyword>
<evidence type="ECO:0000256" key="1">
    <source>
        <dbReference type="SAM" id="MobiDB-lite"/>
    </source>
</evidence>
<gene>
    <name evidence="2" type="ORF">BU14_0096s0002</name>
</gene>
<evidence type="ECO:0000313" key="3">
    <source>
        <dbReference type="Proteomes" id="UP000218209"/>
    </source>
</evidence>